<comment type="subcellular location">
    <subcellularLocation>
        <location evidence="1">Nucleus</location>
    </subcellularLocation>
</comment>
<name>A0A2U1L0F3_ARTAN</name>
<dbReference type="STRING" id="35608.A0A2U1L0F3"/>
<evidence type="ECO:0000256" key="1">
    <source>
        <dbReference type="ARBA" id="ARBA00004123"/>
    </source>
</evidence>
<dbReference type="Pfam" id="PF00249">
    <property type="entry name" value="Myb_DNA-binding"/>
    <property type="match status" value="2"/>
</dbReference>
<sequence>MGRPPCCSESSDLKKGPWTPEEDEVLTSYIQKHGHDSWRALPKRAGLNRCGKSCRLRWINYLRPDIKRGKFTEEEENLIISLHSTLGNKWSRIASQLPGRTDNEIKNYWNTHMRKKFLKEGIDPQTHKPVPTLSLLLNAISQLNASSSNFPFRVPNLMSPLININDQLLNNILQIINMTPLPNINKLSTFLNSQCDFKKPDEFLSDEMIYQYLMNPSEDWAKYVNNVALEPNSQCNSSGTHLIGSHGDGIQLRETFTDCKGSSDNIFIENQLPGLLPMSPEETKNNEVINNTNLLQSSAFQSGVDDYYDILMKI</sequence>
<dbReference type="PANTHER" id="PTHR47994">
    <property type="entry name" value="F14D16.11-RELATED"/>
    <property type="match status" value="1"/>
</dbReference>
<keyword evidence="4 9" id="KW-0238">DNA-binding</keyword>
<keyword evidence="2" id="KW-0677">Repeat</keyword>
<gene>
    <name evidence="9" type="ORF">CTI12_AA544060</name>
</gene>
<dbReference type="GO" id="GO:0003677">
    <property type="term" value="F:DNA binding"/>
    <property type="evidence" value="ECO:0007669"/>
    <property type="project" value="UniProtKB-KW"/>
</dbReference>
<evidence type="ECO:0000313" key="9">
    <source>
        <dbReference type="EMBL" id="PWA42481.1"/>
    </source>
</evidence>
<feature type="domain" description="HTH myb-type" evidence="8">
    <location>
        <begin position="10"/>
        <end position="62"/>
    </location>
</feature>
<reference evidence="9 10" key="1">
    <citation type="journal article" date="2018" name="Mol. Plant">
        <title>The genome of Artemisia annua provides insight into the evolution of Asteraceae family and artemisinin biosynthesis.</title>
        <authorList>
            <person name="Shen Q."/>
            <person name="Zhang L."/>
            <person name="Liao Z."/>
            <person name="Wang S."/>
            <person name="Yan T."/>
            <person name="Shi P."/>
            <person name="Liu M."/>
            <person name="Fu X."/>
            <person name="Pan Q."/>
            <person name="Wang Y."/>
            <person name="Lv Z."/>
            <person name="Lu X."/>
            <person name="Zhang F."/>
            <person name="Jiang W."/>
            <person name="Ma Y."/>
            <person name="Chen M."/>
            <person name="Hao X."/>
            <person name="Li L."/>
            <person name="Tang Y."/>
            <person name="Lv G."/>
            <person name="Zhou Y."/>
            <person name="Sun X."/>
            <person name="Brodelius P.E."/>
            <person name="Rose J.K.C."/>
            <person name="Tang K."/>
        </authorList>
    </citation>
    <scope>NUCLEOTIDE SEQUENCE [LARGE SCALE GENOMIC DNA]</scope>
    <source>
        <strain evidence="10">cv. Huhao1</strain>
        <tissue evidence="9">Leaf</tissue>
    </source>
</reference>
<dbReference type="InterPro" id="IPR015495">
    <property type="entry name" value="Myb_TF_plants"/>
</dbReference>
<keyword evidence="10" id="KW-1185">Reference proteome</keyword>
<feature type="domain" description="Myb-like" evidence="7">
    <location>
        <begin position="63"/>
        <end position="113"/>
    </location>
</feature>
<accession>A0A2U1L0F3</accession>
<proteinExistence type="predicted"/>
<evidence type="ECO:0000256" key="2">
    <source>
        <dbReference type="ARBA" id="ARBA00022737"/>
    </source>
</evidence>
<dbReference type="InterPro" id="IPR009057">
    <property type="entry name" value="Homeodomain-like_sf"/>
</dbReference>
<dbReference type="PROSITE" id="PS50090">
    <property type="entry name" value="MYB_LIKE"/>
    <property type="match status" value="2"/>
</dbReference>
<evidence type="ECO:0000256" key="6">
    <source>
        <dbReference type="ARBA" id="ARBA00023242"/>
    </source>
</evidence>
<comment type="caution">
    <text evidence="9">The sequence shown here is derived from an EMBL/GenBank/DDBJ whole genome shotgun (WGS) entry which is preliminary data.</text>
</comment>
<dbReference type="PROSITE" id="PS51294">
    <property type="entry name" value="HTH_MYB"/>
    <property type="match status" value="2"/>
</dbReference>
<keyword evidence="3" id="KW-0805">Transcription regulation</keyword>
<dbReference type="SUPFAM" id="SSF46689">
    <property type="entry name" value="Homeodomain-like"/>
    <property type="match status" value="1"/>
</dbReference>
<organism evidence="9 10">
    <name type="scientific">Artemisia annua</name>
    <name type="common">Sweet wormwood</name>
    <dbReference type="NCBI Taxonomy" id="35608"/>
    <lineage>
        <taxon>Eukaryota</taxon>
        <taxon>Viridiplantae</taxon>
        <taxon>Streptophyta</taxon>
        <taxon>Embryophyta</taxon>
        <taxon>Tracheophyta</taxon>
        <taxon>Spermatophyta</taxon>
        <taxon>Magnoliopsida</taxon>
        <taxon>eudicotyledons</taxon>
        <taxon>Gunneridae</taxon>
        <taxon>Pentapetalae</taxon>
        <taxon>asterids</taxon>
        <taxon>campanulids</taxon>
        <taxon>Asterales</taxon>
        <taxon>Asteraceae</taxon>
        <taxon>Asteroideae</taxon>
        <taxon>Anthemideae</taxon>
        <taxon>Artemisiinae</taxon>
        <taxon>Artemisia</taxon>
    </lineage>
</organism>
<dbReference type="OrthoDB" id="2143914at2759"/>
<evidence type="ECO:0000256" key="4">
    <source>
        <dbReference type="ARBA" id="ARBA00023125"/>
    </source>
</evidence>
<keyword evidence="5" id="KW-0804">Transcription</keyword>
<evidence type="ECO:0000259" key="7">
    <source>
        <dbReference type="PROSITE" id="PS50090"/>
    </source>
</evidence>
<dbReference type="Gene3D" id="1.10.10.60">
    <property type="entry name" value="Homeodomain-like"/>
    <property type="match status" value="2"/>
</dbReference>
<feature type="domain" description="Myb-like" evidence="7">
    <location>
        <begin position="10"/>
        <end position="62"/>
    </location>
</feature>
<keyword evidence="9" id="KW-0371">Homeobox</keyword>
<protein>
    <submittedName>
        <fullName evidence="9">Homeodomain-like protein</fullName>
    </submittedName>
</protein>
<dbReference type="PANTHER" id="PTHR47994:SF5">
    <property type="entry name" value="F14D16.11-RELATED"/>
    <property type="match status" value="1"/>
</dbReference>
<dbReference type="FunFam" id="1.10.10.60:FF:000121">
    <property type="entry name" value="Myb transcription factor"/>
    <property type="match status" value="1"/>
</dbReference>
<dbReference type="SMART" id="SM00717">
    <property type="entry name" value="SANT"/>
    <property type="match status" value="2"/>
</dbReference>
<evidence type="ECO:0000313" key="10">
    <source>
        <dbReference type="Proteomes" id="UP000245207"/>
    </source>
</evidence>
<dbReference type="AlphaFoldDB" id="A0A2U1L0F3"/>
<dbReference type="EMBL" id="PKPP01012370">
    <property type="protein sequence ID" value="PWA42481.1"/>
    <property type="molecule type" value="Genomic_DNA"/>
</dbReference>
<dbReference type="InterPro" id="IPR001005">
    <property type="entry name" value="SANT/Myb"/>
</dbReference>
<feature type="domain" description="HTH myb-type" evidence="8">
    <location>
        <begin position="63"/>
        <end position="117"/>
    </location>
</feature>
<evidence type="ECO:0000256" key="5">
    <source>
        <dbReference type="ARBA" id="ARBA00023163"/>
    </source>
</evidence>
<dbReference type="InterPro" id="IPR017930">
    <property type="entry name" value="Myb_dom"/>
</dbReference>
<dbReference type="GO" id="GO:0005634">
    <property type="term" value="C:nucleus"/>
    <property type="evidence" value="ECO:0007669"/>
    <property type="project" value="UniProtKB-SubCell"/>
</dbReference>
<evidence type="ECO:0000256" key="3">
    <source>
        <dbReference type="ARBA" id="ARBA00023015"/>
    </source>
</evidence>
<evidence type="ECO:0000259" key="8">
    <source>
        <dbReference type="PROSITE" id="PS51294"/>
    </source>
</evidence>
<keyword evidence="6" id="KW-0539">Nucleus</keyword>
<dbReference type="FunFam" id="1.10.10.60:FF:000349">
    <property type="entry name" value="Transcription factor MYB39"/>
    <property type="match status" value="1"/>
</dbReference>
<dbReference type="CDD" id="cd00167">
    <property type="entry name" value="SANT"/>
    <property type="match status" value="2"/>
</dbReference>
<dbReference type="Proteomes" id="UP000245207">
    <property type="component" value="Unassembled WGS sequence"/>
</dbReference>